<keyword evidence="3 7" id="KW-0032">Aminotransferase</keyword>
<dbReference type="GO" id="GO:0004069">
    <property type="term" value="F:L-aspartate:2-oxoglutarate aminotransferase activity"/>
    <property type="evidence" value="ECO:0007669"/>
    <property type="project" value="UniProtKB-ARBA"/>
</dbReference>
<keyword evidence="5" id="KW-0663">Pyridoxal phosphate</keyword>
<sequence>MSQTAFARVQCPRLENIGCSERLTSRAHTGSQPLFQEVFRIDKPPHPLGSAHTILGSSNSKICWRSNNTRTMQAANKKHGVVVRAVAAAEVAADSVDQSIAPRVAALKVSKTMALTDAANAMKEAGIPVIGLAAGEPDFDTPEPIAEAGIRAIREGCTHYSPNTGTAAIRNAICKKFKEENGLTYAADEIVVSNGAKQSIVQAVLATCSPGDEVVIPAPYWVSYPEMAKLADARGVILPTSISEGYLLTPEQLEAALTPQSRLLILCSPSNPTGAVYSRERLEALAKVVAKHPRLLVLSDEIYEHIIYPPAEHVSFAGLPGMFERTLTVNGFSKAFAMTGWRLGYLAAPKRFAVACGRIQSQTTSGASSIAQEAGVAALALGKGGGEPVAQMVAAFRERRDYVSMRLLRMNGIRLAEPQGAFYLFPDVTALFGAQADGFGQIVDADSLCQYLLKEAQVALVPGDAFGGPESIRISYAASLSVLEEALDRLEVALEKLQTP</sequence>
<comment type="cofactor">
    <cofactor evidence="1">
        <name>pyridoxal 5'-phosphate</name>
        <dbReference type="ChEBI" id="CHEBI:597326"/>
    </cofactor>
</comment>
<evidence type="ECO:0000313" key="7">
    <source>
        <dbReference type="EMBL" id="GAQ86701.1"/>
    </source>
</evidence>
<dbReference type="Pfam" id="PF00155">
    <property type="entry name" value="Aminotran_1_2"/>
    <property type="match status" value="1"/>
</dbReference>
<evidence type="ECO:0000259" key="6">
    <source>
        <dbReference type="Pfam" id="PF00155"/>
    </source>
</evidence>
<dbReference type="GO" id="GO:0030170">
    <property type="term" value="F:pyridoxal phosphate binding"/>
    <property type="evidence" value="ECO:0007669"/>
    <property type="project" value="InterPro"/>
</dbReference>
<evidence type="ECO:0000256" key="2">
    <source>
        <dbReference type="ARBA" id="ARBA00007441"/>
    </source>
</evidence>
<dbReference type="Gene3D" id="3.40.640.10">
    <property type="entry name" value="Type I PLP-dependent aspartate aminotransferase-like (Major domain)"/>
    <property type="match status" value="1"/>
</dbReference>
<dbReference type="OMA" id="IEPFHVM"/>
<dbReference type="SUPFAM" id="SSF53383">
    <property type="entry name" value="PLP-dependent transferases"/>
    <property type="match status" value="1"/>
</dbReference>
<dbReference type="InterPro" id="IPR015422">
    <property type="entry name" value="PyrdxlP-dep_Trfase_small"/>
</dbReference>
<dbReference type="GO" id="GO:0033853">
    <property type="term" value="F:aspartate-prephenate aminotransferase activity"/>
    <property type="evidence" value="ECO:0007669"/>
    <property type="project" value="UniProtKB-ARBA"/>
</dbReference>
<reference evidence="7 8" key="1">
    <citation type="journal article" date="2014" name="Nat. Commun.">
        <title>Klebsormidium flaccidum genome reveals primary factors for plant terrestrial adaptation.</title>
        <authorList>
            <person name="Hori K."/>
            <person name="Maruyama F."/>
            <person name="Fujisawa T."/>
            <person name="Togashi T."/>
            <person name="Yamamoto N."/>
            <person name="Seo M."/>
            <person name="Sato S."/>
            <person name="Yamada T."/>
            <person name="Mori H."/>
            <person name="Tajima N."/>
            <person name="Moriyama T."/>
            <person name="Ikeuchi M."/>
            <person name="Watanabe M."/>
            <person name="Wada H."/>
            <person name="Kobayashi K."/>
            <person name="Saito M."/>
            <person name="Masuda T."/>
            <person name="Sasaki-Sekimoto Y."/>
            <person name="Mashiguchi K."/>
            <person name="Awai K."/>
            <person name="Shimojima M."/>
            <person name="Masuda S."/>
            <person name="Iwai M."/>
            <person name="Nobusawa T."/>
            <person name="Narise T."/>
            <person name="Kondo S."/>
            <person name="Saito H."/>
            <person name="Sato R."/>
            <person name="Murakawa M."/>
            <person name="Ihara Y."/>
            <person name="Oshima-Yamada Y."/>
            <person name="Ohtaka K."/>
            <person name="Satoh M."/>
            <person name="Sonobe K."/>
            <person name="Ishii M."/>
            <person name="Ohtani R."/>
            <person name="Kanamori-Sato M."/>
            <person name="Honoki R."/>
            <person name="Miyazaki D."/>
            <person name="Mochizuki H."/>
            <person name="Umetsu J."/>
            <person name="Higashi K."/>
            <person name="Shibata D."/>
            <person name="Kamiya Y."/>
            <person name="Sato N."/>
            <person name="Nakamura Y."/>
            <person name="Tabata S."/>
            <person name="Ida S."/>
            <person name="Kurokawa K."/>
            <person name="Ohta H."/>
        </authorList>
    </citation>
    <scope>NUCLEOTIDE SEQUENCE [LARGE SCALE GENOMIC DNA]</scope>
    <source>
        <strain evidence="7 8">NIES-2285</strain>
    </source>
</reference>
<dbReference type="STRING" id="105231.A0A1Y1IC79"/>
<dbReference type="PANTHER" id="PTHR46383">
    <property type="entry name" value="ASPARTATE AMINOTRANSFERASE"/>
    <property type="match status" value="1"/>
</dbReference>
<keyword evidence="8" id="KW-1185">Reference proteome</keyword>
<accession>A0A1Y1IC79</accession>
<dbReference type="CDD" id="cd00609">
    <property type="entry name" value="AAT_like"/>
    <property type="match status" value="1"/>
</dbReference>
<dbReference type="Gene3D" id="3.90.1150.10">
    <property type="entry name" value="Aspartate Aminotransferase, domain 1"/>
    <property type="match status" value="1"/>
</dbReference>
<dbReference type="AlphaFoldDB" id="A0A1Y1IC79"/>
<organism evidence="7 8">
    <name type="scientific">Klebsormidium nitens</name>
    <name type="common">Green alga</name>
    <name type="synonym">Ulothrix nitens</name>
    <dbReference type="NCBI Taxonomy" id="105231"/>
    <lineage>
        <taxon>Eukaryota</taxon>
        <taxon>Viridiplantae</taxon>
        <taxon>Streptophyta</taxon>
        <taxon>Klebsormidiophyceae</taxon>
        <taxon>Klebsormidiales</taxon>
        <taxon>Klebsormidiaceae</taxon>
        <taxon>Klebsormidium</taxon>
    </lineage>
</organism>
<proteinExistence type="inferred from homology"/>
<feature type="domain" description="Aminotransferase class I/classII large" evidence="6">
    <location>
        <begin position="128"/>
        <end position="490"/>
    </location>
</feature>
<dbReference type="EMBL" id="DF237254">
    <property type="protein sequence ID" value="GAQ86701.1"/>
    <property type="molecule type" value="Genomic_DNA"/>
</dbReference>
<evidence type="ECO:0000256" key="5">
    <source>
        <dbReference type="ARBA" id="ARBA00022898"/>
    </source>
</evidence>
<name>A0A1Y1IC79_KLENI</name>
<dbReference type="GO" id="GO:0008483">
    <property type="term" value="F:transaminase activity"/>
    <property type="evidence" value="ECO:0000318"/>
    <property type="project" value="GO_Central"/>
</dbReference>
<gene>
    <name evidence="7" type="ORF">KFL_003050130</name>
</gene>
<dbReference type="FunFam" id="3.40.640.10:FF:000033">
    <property type="entry name" value="Aspartate aminotransferase"/>
    <property type="match status" value="1"/>
</dbReference>
<evidence type="ECO:0000256" key="3">
    <source>
        <dbReference type="ARBA" id="ARBA00022576"/>
    </source>
</evidence>
<dbReference type="InterPro" id="IPR050596">
    <property type="entry name" value="AspAT/PAT-like"/>
</dbReference>
<protein>
    <submittedName>
        <fullName evidence="7">Asparate aminotransferase</fullName>
    </submittedName>
</protein>
<evidence type="ECO:0000256" key="1">
    <source>
        <dbReference type="ARBA" id="ARBA00001933"/>
    </source>
</evidence>
<evidence type="ECO:0000256" key="4">
    <source>
        <dbReference type="ARBA" id="ARBA00022679"/>
    </source>
</evidence>
<dbReference type="PROSITE" id="PS00105">
    <property type="entry name" value="AA_TRANSFER_CLASS_1"/>
    <property type="match status" value="1"/>
</dbReference>
<dbReference type="InterPro" id="IPR004838">
    <property type="entry name" value="NHTrfase_class1_PyrdxlP-BS"/>
</dbReference>
<dbReference type="GO" id="GO:0033854">
    <property type="term" value="F:glutamate-prephenate aminotransferase activity"/>
    <property type="evidence" value="ECO:0007669"/>
    <property type="project" value="UniProtKB-ARBA"/>
</dbReference>
<keyword evidence="4 7" id="KW-0808">Transferase</keyword>
<comment type="similarity">
    <text evidence="2">Belongs to the class-I pyridoxal-phosphate-dependent aminotransferase family.</text>
</comment>
<dbReference type="InterPro" id="IPR015421">
    <property type="entry name" value="PyrdxlP-dep_Trfase_major"/>
</dbReference>
<dbReference type="GO" id="GO:0009095">
    <property type="term" value="P:aromatic amino acid family biosynthetic process, prephenate pathway"/>
    <property type="evidence" value="ECO:0007669"/>
    <property type="project" value="UniProtKB-ARBA"/>
</dbReference>
<dbReference type="InterPro" id="IPR004839">
    <property type="entry name" value="Aminotransferase_I/II_large"/>
</dbReference>
<dbReference type="PANTHER" id="PTHR46383:SF1">
    <property type="entry name" value="ASPARTATE AMINOTRANSFERASE"/>
    <property type="match status" value="1"/>
</dbReference>
<dbReference type="Proteomes" id="UP000054558">
    <property type="component" value="Unassembled WGS sequence"/>
</dbReference>
<dbReference type="InterPro" id="IPR015424">
    <property type="entry name" value="PyrdxlP-dep_Trfase"/>
</dbReference>
<evidence type="ECO:0000313" key="8">
    <source>
        <dbReference type="Proteomes" id="UP000054558"/>
    </source>
</evidence>
<dbReference type="OrthoDB" id="2414662at2759"/>